<dbReference type="OrthoDB" id="5123238at2"/>
<evidence type="ECO:0000313" key="2">
    <source>
        <dbReference type="EMBL" id="SDR99685.1"/>
    </source>
</evidence>
<dbReference type="Gene3D" id="2.60.20.10">
    <property type="entry name" value="Crystallins"/>
    <property type="match status" value="1"/>
</dbReference>
<evidence type="ECO:0000313" key="3">
    <source>
        <dbReference type="Proteomes" id="UP000198983"/>
    </source>
</evidence>
<keyword evidence="1" id="KW-0732">Signal</keyword>
<dbReference type="InterPro" id="IPR011024">
    <property type="entry name" value="G_crystallin-like"/>
</dbReference>
<dbReference type="STRING" id="117157.SAMN04489717_1280"/>
<dbReference type="RefSeq" id="WP_157728267.1">
    <property type="nucleotide sequence ID" value="NZ_LT629732.1"/>
</dbReference>
<sequence length="202" mass="21510">MRRHRNTWLAVLATLVLVSWQAQAAQAATGVPDRSRHCAVGMPAMRAGQPGTGAHFAKPSRISCFGSFAESVSYATAGRVRLAPDARSVSTRQLQAAGVVSTPSALASQPLVGIEYEDSNYGGDSLVLYGSSGSGCYSGTWYGFPNLSSLGFDNRISSARTYSNCLGRHHDGTSYTGSYRYCDGSCSTFGTMNDRTSSIKFF</sequence>
<name>A0A1H1NLU6_9ACTN</name>
<dbReference type="EMBL" id="LT629732">
    <property type="protein sequence ID" value="SDR99685.1"/>
    <property type="molecule type" value="Genomic_DNA"/>
</dbReference>
<protein>
    <recommendedName>
        <fullName evidence="4">Peptidase inhibitor family I36</fullName>
    </recommendedName>
</protein>
<keyword evidence="3" id="KW-1185">Reference proteome</keyword>
<accession>A0A1H1NLU6</accession>
<gene>
    <name evidence="2" type="ORF">SAMN04489717_1280</name>
</gene>
<dbReference type="AlphaFoldDB" id="A0A1H1NLU6"/>
<feature type="signal peptide" evidence="1">
    <location>
        <begin position="1"/>
        <end position="24"/>
    </location>
</feature>
<dbReference type="SUPFAM" id="SSF49695">
    <property type="entry name" value="gamma-Crystallin-like"/>
    <property type="match status" value="1"/>
</dbReference>
<evidence type="ECO:0008006" key="4">
    <source>
        <dbReference type="Google" id="ProtNLM"/>
    </source>
</evidence>
<evidence type="ECO:0000256" key="1">
    <source>
        <dbReference type="SAM" id="SignalP"/>
    </source>
</evidence>
<feature type="chain" id="PRO_5039715389" description="Peptidase inhibitor family I36" evidence="1">
    <location>
        <begin position="25"/>
        <end position="202"/>
    </location>
</feature>
<dbReference type="Proteomes" id="UP000198983">
    <property type="component" value="Chromosome I"/>
</dbReference>
<proteinExistence type="predicted"/>
<reference evidence="2 3" key="1">
    <citation type="submission" date="2016-10" db="EMBL/GenBank/DDBJ databases">
        <authorList>
            <person name="de Groot N.N."/>
        </authorList>
    </citation>
    <scope>NUCLEOTIDE SEQUENCE [LARGE SCALE GENOMIC DNA]</scope>
    <source>
        <strain evidence="2 3">DSM 22024</strain>
    </source>
</reference>
<organism evidence="2 3">
    <name type="scientific">Actinopolymorpha singaporensis</name>
    <dbReference type="NCBI Taxonomy" id="117157"/>
    <lineage>
        <taxon>Bacteria</taxon>
        <taxon>Bacillati</taxon>
        <taxon>Actinomycetota</taxon>
        <taxon>Actinomycetes</taxon>
        <taxon>Propionibacteriales</taxon>
        <taxon>Actinopolymorphaceae</taxon>
        <taxon>Actinopolymorpha</taxon>
    </lineage>
</organism>